<protein>
    <recommendedName>
        <fullName evidence="7">Xylanolytic transcriptional activator regulatory domain-containing protein</fullName>
    </recommendedName>
</protein>
<feature type="compositionally biased region" description="Basic and acidic residues" evidence="6">
    <location>
        <begin position="31"/>
        <end position="41"/>
    </location>
</feature>
<dbReference type="GO" id="GO:0005634">
    <property type="term" value="C:nucleus"/>
    <property type="evidence" value="ECO:0007669"/>
    <property type="project" value="UniProtKB-SubCell"/>
</dbReference>
<evidence type="ECO:0000256" key="3">
    <source>
        <dbReference type="ARBA" id="ARBA00023125"/>
    </source>
</evidence>
<dbReference type="GO" id="GO:0003677">
    <property type="term" value="F:DNA binding"/>
    <property type="evidence" value="ECO:0007669"/>
    <property type="project" value="UniProtKB-KW"/>
</dbReference>
<evidence type="ECO:0000259" key="7">
    <source>
        <dbReference type="Pfam" id="PF04082"/>
    </source>
</evidence>
<dbReference type="GO" id="GO:0008270">
    <property type="term" value="F:zinc ion binding"/>
    <property type="evidence" value="ECO:0007669"/>
    <property type="project" value="InterPro"/>
</dbReference>
<evidence type="ECO:0000256" key="5">
    <source>
        <dbReference type="ARBA" id="ARBA00023242"/>
    </source>
</evidence>
<comment type="subcellular location">
    <subcellularLocation>
        <location evidence="1">Nucleus</location>
    </subcellularLocation>
</comment>
<organism evidence="8 9">
    <name type="scientific">Thyridium curvatum</name>
    <dbReference type="NCBI Taxonomy" id="1093900"/>
    <lineage>
        <taxon>Eukaryota</taxon>
        <taxon>Fungi</taxon>
        <taxon>Dikarya</taxon>
        <taxon>Ascomycota</taxon>
        <taxon>Pezizomycotina</taxon>
        <taxon>Sordariomycetes</taxon>
        <taxon>Sordariomycetidae</taxon>
        <taxon>Thyridiales</taxon>
        <taxon>Thyridiaceae</taxon>
        <taxon>Thyridium</taxon>
    </lineage>
</organism>
<proteinExistence type="predicted"/>
<evidence type="ECO:0000313" key="9">
    <source>
        <dbReference type="Proteomes" id="UP000319257"/>
    </source>
</evidence>
<keyword evidence="2" id="KW-0805">Transcription regulation</keyword>
<dbReference type="PANTHER" id="PTHR46910">
    <property type="entry name" value="TRANSCRIPTION FACTOR PDR1"/>
    <property type="match status" value="1"/>
</dbReference>
<gene>
    <name evidence="8" type="ORF">E0L32_005399</name>
</gene>
<evidence type="ECO:0000256" key="6">
    <source>
        <dbReference type="SAM" id="MobiDB-lite"/>
    </source>
</evidence>
<dbReference type="EMBL" id="SKBQ01000028">
    <property type="protein sequence ID" value="TPX14435.1"/>
    <property type="molecule type" value="Genomic_DNA"/>
</dbReference>
<comment type="caution">
    <text evidence="8">The sequence shown here is derived from an EMBL/GenBank/DDBJ whole genome shotgun (WGS) entry which is preliminary data.</text>
</comment>
<dbReference type="InterPro" id="IPR050987">
    <property type="entry name" value="AtrR-like"/>
</dbReference>
<feature type="compositionally biased region" description="Polar residues" evidence="6">
    <location>
        <begin position="11"/>
        <end position="29"/>
    </location>
</feature>
<feature type="compositionally biased region" description="Polar residues" evidence="6">
    <location>
        <begin position="42"/>
        <end position="62"/>
    </location>
</feature>
<dbReference type="Proteomes" id="UP000319257">
    <property type="component" value="Unassembled WGS sequence"/>
</dbReference>
<dbReference type="GO" id="GO:0006351">
    <property type="term" value="P:DNA-templated transcription"/>
    <property type="evidence" value="ECO:0007669"/>
    <property type="project" value="InterPro"/>
</dbReference>
<sequence length="469" mass="52966">MCRGRREQDLSRSSVSNSPSGATPPSGSDVSDPRVCGRDTAKTPSNAALTNHSPVPTAQLQSPRPAFGQMHFAGYQLGEISSYRGIPLFSVHGLEWIKSRTGQDVRPHMIDIAEALKKSRQFTPLMLRGFTLARSNLDLPARHLVETYFKAFRDSHFKLVFPVVDHVLFRHTIDSAYEPPGGEPGLEAICAKAAIFAFLALISVARIEFRTLKPSIDGDACASKSEHLLPYLLQVTNLNALETISMLPCAEQPNSEQDSAWRVQTHIRKLFWLCYTFDKDMALRTGLPPCIEDEHCDLTFPPQYLETIHRLQEVPFALQDQVDAPWLPGDLRLSIIKSKTYKVLYSANALRKLDADVVKTIRELDEELERWRISLPVLNRPQLFYSQEQAIDLSLPHPQIMHCTLIQFEYHYLVATIHRAVGRCRAWTDGESCAVDGLGSSLSLSVEASRTTLFYLRQTIHYLFEDAFW</sequence>
<feature type="region of interest" description="Disordered" evidence="6">
    <location>
        <begin position="1"/>
        <end position="62"/>
    </location>
</feature>
<evidence type="ECO:0000256" key="1">
    <source>
        <dbReference type="ARBA" id="ARBA00004123"/>
    </source>
</evidence>
<keyword evidence="5" id="KW-0539">Nucleus</keyword>
<dbReference type="GO" id="GO:0003700">
    <property type="term" value="F:DNA-binding transcription factor activity"/>
    <property type="evidence" value="ECO:0007669"/>
    <property type="project" value="InterPro"/>
</dbReference>
<keyword evidence="4" id="KW-0804">Transcription</keyword>
<dbReference type="AlphaFoldDB" id="A0A507AUE9"/>
<keyword evidence="3" id="KW-0238">DNA-binding</keyword>
<name>A0A507AUE9_9PEZI</name>
<dbReference type="PANTHER" id="PTHR46910:SF37">
    <property type="entry name" value="ZN(II)2CYS6 TRANSCRIPTION FACTOR (EUROFUNG)"/>
    <property type="match status" value="1"/>
</dbReference>
<dbReference type="CDD" id="cd12148">
    <property type="entry name" value="fungal_TF_MHR"/>
    <property type="match status" value="1"/>
</dbReference>
<evidence type="ECO:0000256" key="2">
    <source>
        <dbReference type="ARBA" id="ARBA00023015"/>
    </source>
</evidence>
<dbReference type="InParanoid" id="A0A507AUE9"/>
<dbReference type="InterPro" id="IPR007219">
    <property type="entry name" value="XnlR_reg_dom"/>
</dbReference>
<dbReference type="GeneID" id="41972846"/>
<dbReference type="RefSeq" id="XP_030996146.1">
    <property type="nucleotide sequence ID" value="XM_031139917.1"/>
</dbReference>
<keyword evidence="9" id="KW-1185">Reference proteome</keyword>
<dbReference type="Pfam" id="PF04082">
    <property type="entry name" value="Fungal_trans"/>
    <property type="match status" value="1"/>
</dbReference>
<evidence type="ECO:0000256" key="4">
    <source>
        <dbReference type="ARBA" id="ARBA00023163"/>
    </source>
</evidence>
<reference evidence="8 9" key="1">
    <citation type="submission" date="2019-06" db="EMBL/GenBank/DDBJ databases">
        <title>Draft genome sequence of the filamentous fungus Phialemoniopsis curvata isolated from diesel fuel.</title>
        <authorList>
            <person name="Varaljay V.A."/>
            <person name="Lyon W.J."/>
            <person name="Crouch A.L."/>
            <person name="Drake C.E."/>
            <person name="Hollomon J.M."/>
            <person name="Nadeau L.J."/>
            <person name="Nunn H.S."/>
            <person name="Stevenson B.S."/>
            <person name="Bojanowski C.L."/>
            <person name="Crookes-Goodson W.J."/>
        </authorList>
    </citation>
    <scope>NUCLEOTIDE SEQUENCE [LARGE SCALE GENOMIC DNA]</scope>
    <source>
        <strain evidence="8 9">D216</strain>
    </source>
</reference>
<accession>A0A507AUE9</accession>
<evidence type="ECO:0000313" key="8">
    <source>
        <dbReference type="EMBL" id="TPX14435.1"/>
    </source>
</evidence>
<feature type="domain" description="Xylanolytic transcriptional activator regulatory" evidence="7">
    <location>
        <begin position="261"/>
        <end position="372"/>
    </location>
</feature>
<feature type="compositionally biased region" description="Basic and acidic residues" evidence="6">
    <location>
        <begin position="1"/>
        <end position="10"/>
    </location>
</feature>
<dbReference type="STRING" id="1093900.A0A507AUE9"/>
<dbReference type="OrthoDB" id="4116913at2759"/>